<reference evidence="4" key="1">
    <citation type="submission" date="2019-12" db="UniProtKB">
        <authorList>
            <consortium name="WormBaseParasite"/>
        </authorList>
    </citation>
    <scope>IDENTIFICATION</scope>
</reference>
<sequence>METPTNSSRYHSMFETKLILPYYPTLSERLQTIANSLGVSIIFKSQHNLRAILRSDTIKTPTEQKKGAIYMIQCSCGAKYIGEAGHSIDKRFQQHLGALERYRVAESRERGESPRRRGRRQTNDPARVKQDAINASAFVGHLVTCPQREDPIKVLKLAFETDYKIRKIKEALFIRHNQCVNRDDGEEVSEVWSSVAGRTNWCQLKYDNIVIQYPTTPNPLPYPCHTSELSFKFSFFLIYLILLKLYAPLNGLPHLNFMNFRSTKLISLPNIFHRLFLYRFFVIRYTHLILIYL</sequence>
<keyword evidence="2" id="KW-0812">Transmembrane</keyword>
<dbReference type="WBParaSite" id="TMUE_2000006017.1">
    <property type="protein sequence ID" value="TMUE_2000006017.1"/>
    <property type="gene ID" value="WBGene00288909"/>
</dbReference>
<keyword evidence="2" id="KW-1133">Transmembrane helix</keyword>
<evidence type="ECO:0000256" key="2">
    <source>
        <dbReference type="SAM" id="Phobius"/>
    </source>
</evidence>
<organism evidence="3 4">
    <name type="scientific">Trichuris muris</name>
    <name type="common">Mouse whipworm</name>
    <dbReference type="NCBI Taxonomy" id="70415"/>
    <lineage>
        <taxon>Eukaryota</taxon>
        <taxon>Metazoa</taxon>
        <taxon>Ecdysozoa</taxon>
        <taxon>Nematoda</taxon>
        <taxon>Enoplea</taxon>
        <taxon>Dorylaimia</taxon>
        <taxon>Trichinellida</taxon>
        <taxon>Trichuridae</taxon>
        <taxon>Trichuris</taxon>
    </lineage>
</organism>
<name>A0A5S6QGP4_TRIMR</name>
<accession>A0A5S6QGP4</accession>
<feature type="region of interest" description="Disordered" evidence="1">
    <location>
        <begin position="105"/>
        <end position="127"/>
    </location>
</feature>
<proteinExistence type="predicted"/>
<feature type="transmembrane region" description="Helical" evidence="2">
    <location>
        <begin position="233"/>
        <end position="255"/>
    </location>
</feature>
<dbReference type="PANTHER" id="PTHR21301:SF10">
    <property type="entry name" value="REVERSE TRANSCRIPTASE DOMAIN-CONTAINING PROTEIN"/>
    <property type="match status" value="1"/>
</dbReference>
<evidence type="ECO:0000313" key="3">
    <source>
        <dbReference type="Proteomes" id="UP000046395"/>
    </source>
</evidence>
<dbReference type="PANTHER" id="PTHR21301">
    <property type="entry name" value="REVERSE TRANSCRIPTASE"/>
    <property type="match status" value="1"/>
</dbReference>
<keyword evidence="2" id="KW-0472">Membrane</keyword>
<protein>
    <submittedName>
        <fullName evidence="4">GIY-YIG domain-containing protein</fullName>
    </submittedName>
</protein>
<keyword evidence="3" id="KW-1185">Reference proteome</keyword>
<dbReference type="Proteomes" id="UP000046395">
    <property type="component" value="Unassembled WGS sequence"/>
</dbReference>
<evidence type="ECO:0000256" key="1">
    <source>
        <dbReference type="SAM" id="MobiDB-lite"/>
    </source>
</evidence>
<feature type="transmembrane region" description="Helical" evidence="2">
    <location>
        <begin position="276"/>
        <end position="292"/>
    </location>
</feature>
<dbReference type="AlphaFoldDB" id="A0A5S6QGP4"/>
<evidence type="ECO:0000313" key="4">
    <source>
        <dbReference type="WBParaSite" id="TMUE_2000006017.1"/>
    </source>
</evidence>
<feature type="compositionally biased region" description="Basic and acidic residues" evidence="1">
    <location>
        <begin position="105"/>
        <end position="115"/>
    </location>
</feature>